<dbReference type="SMART" id="SM00320">
    <property type="entry name" value="WD40"/>
    <property type="match status" value="1"/>
</dbReference>
<dbReference type="PANTHER" id="PTHR44099">
    <property type="entry name" value="RABCONNECTIN-3B, ISOFORM A"/>
    <property type="match status" value="1"/>
</dbReference>
<dbReference type="SUPFAM" id="SSF50978">
    <property type="entry name" value="WD40 repeat-like"/>
    <property type="match status" value="1"/>
</dbReference>
<dbReference type="AlphaFoldDB" id="A0A8D2MD31"/>
<protein>
    <recommendedName>
        <fullName evidence="3">WD repeat domain 7</fullName>
    </recommendedName>
</protein>
<sequence length="141" mass="15073">MPSDVVDLLVEVMDIIMYCLEGSLVKKKGLQECFPAICRFYMVSYYERSHRIAVGARHGSVALYDIRTGKCQTIHGHKGPITAVAFAPDGRYLATYSNCDSHLCFWQVSTPGAVPAVRAVPAGQTCPGREGGHGGAGLGAA</sequence>
<dbReference type="Ensembl" id="ENSZALT00000008637.1">
    <property type="protein sequence ID" value="ENSZALP00000005841.1"/>
    <property type="gene ID" value="ENSZALG00000005430.1"/>
</dbReference>
<dbReference type="Pfam" id="PF00400">
    <property type="entry name" value="WD40"/>
    <property type="match status" value="1"/>
</dbReference>
<evidence type="ECO:0000313" key="2">
    <source>
        <dbReference type="Proteomes" id="UP000694413"/>
    </source>
</evidence>
<dbReference type="InterPro" id="IPR001680">
    <property type="entry name" value="WD40_rpt"/>
</dbReference>
<organism evidence="1 2">
    <name type="scientific">Zonotrichia albicollis</name>
    <name type="common">White-throated sparrow</name>
    <name type="synonym">Fringilla albicollis</name>
    <dbReference type="NCBI Taxonomy" id="44394"/>
    <lineage>
        <taxon>Eukaryota</taxon>
        <taxon>Metazoa</taxon>
        <taxon>Chordata</taxon>
        <taxon>Craniata</taxon>
        <taxon>Vertebrata</taxon>
        <taxon>Euteleostomi</taxon>
        <taxon>Archelosauria</taxon>
        <taxon>Archosauria</taxon>
        <taxon>Dinosauria</taxon>
        <taxon>Saurischia</taxon>
        <taxon>Theropoda</taxon>
        <taxon>Coelurosauria</taxon>
        <taxon>Aves</taxon>
        <taxon>Neognathae</taxon>
        <taxon>Neoaves</taxon>
        <taxon>Telluraves</taxon>
        <taxon>Australaves</taxon>
        <taxon>Passeriformes</taxon>
        <taxon>Passerellidae</taxon>
        <taxon>Zonotrichia</taxon>
    </lineage>
</organism>
<dbReference type="GO" id="GO:0005737">
    <property type="term" value="C:cytoplasm"/>
    <property type="evidence" value="ECO:0007669"/>
    <property type="project" value="TreeGrafter"/>
</dbReference>
<accession>A0A8D2MD31</accession>
<dbReference type="Proteomes" id="UP000694413">
    <property type="component" value="Unassembled WGS sequence"/>
</dbReference>
<evidence type="ECO:0008006" key="3">
    <source>
        <dbReference type="Google" id="ProtNLM"/>
    </source>
</evidence>
<reference evidence="1" key="1">
    <citation type="submission" date="2025-08" db="UniProtKB">
        <authorList>
            <consortium name="Ensembl"/>
        </authorList>
    </citation>
    <scope>IDENTIFICATION</scope>
</reference>
<dbReference type="PANTHER" id="PTHR44099:SF3">
    <property type="entry name" value="WD REPEAT-CONTAINING PROTEIN 7"/>
    <property type="match status" value="1"/>
</dbReference>
<reference evidence="1" key="2">
    <citation type="submission" date="2025-09" db="UniProtKB">
        <authorList>
            <consortium name="Ensembl"/>
        </authorList>
    </citation>
    <scope>IDENTIFICATION</scope>
</reference>
<keyword evidence="2" id="KW-1185">Reference proteome</keyword>
<dbReference type="InterPro" id="IPR015943">
    <property type="entry name" value="WD40/YVTN_repeat-like_dom_sf"/>
</dbReference>
<name>A0A8D2MD31_ZONAL</name>
<proteinExistence type="predicted"/>
<dbReference type="InterPro" id="IPR036322">
    <property type="entry name" value="WD40_repeat_dom_sf"/>
</dbReference>
<dbReference type="Gene3D" id="2.130.10.10">
    <property type="entry name" value="YVTN repeat-like/Quinoprotein amine dehydrogenase"/>
    <property type="match status" value="1"/>
</dbReference>
<dbReference type="InterPro" id="IPR049916">
    <property type="entry name" value="WDR72-like"/>
</dbReference>
<evidence type="ECO:0000313" key="1">
    <source>
        <dbReference type="Ensembl" id="ENSZALP00000005841.1"/>
    </source>
</evidence>